<accession>G5JUQ0</accession>
<name>G5JUQ0_9STRE</name>
<proteinExistence type="predicted"/>
<reference evidence="1 2" key="1">
    <citation type="journal article" date="2014" name="Int. J. Syst. Evol. Microbiol.">
        <title>Phylogenomics and the dynamic genome evolution of the genus Streptococcus.</title>
        <authorList>
            <consortium name="The Broad Institute Genome Sequencing Platform"/>
            <person name="Richards V.P."/>
            <person name="Palmer S.R."/>
            <person name="Pavinski Bitar P.D."/>
            <person name="Qin X."/>
            <person name="Weinstock G.M."/>
            <person name="Highlander S.K."/>
            <person name="Town C.D."/>
            <person name="Burne R.A."/>
            <person name="Stanhope M.J."/>
        </authorList>
    </citation>
    <scope>NUCLEOTIDE SEQUENCE [LARGE SCALE GENOMIC DNA]</scope>
    <source>
        <strain evidence="1 2">NCTC 11558</strain>
    </source>
</reference>
<dbReference type="STRING" id="764298.STRMA_1040"/>
<organism evidence="1 2">
    <name type="scientific">Streptococcus macacae NCTC 11558</name>
    <dbReference type="NCBI Taxonomy" id="764298"/>
    <lineage>
        <taxon>Bacteria</taxon>
        <taxon>Bacillati</taxon>
        <taxon>Bacillota</taxon>
        <taxon>Bacilli</taxon>
        <taxon>Lactobacillales</taxon>
        <taxon>Streptococcaceae</taxon>
        <taxon>Streptococcus</taxon>
    </lineage>
</organism>
<gene>
    <name evidence="1" type="ORF">STRMA_1040</name>
</gene>
<evidence type="ECO:0000313" key="1">
    <source>
        <dbReference type="EMBL" id="EHJ52432.1"/>
    </source>
</evidence>
<dbReference type="SUPFAM" id="SSF55961">
    <property type="entry name" value="Bet v1-like"/>
    <property type="match status" value="1"/>
</dbReference>
<comment type="caution">
    <text evidence="1">The sequence shown here is derived from an EMBL/GenBank/DDBJ whole genome shotgun (WGS) entry which is preliminary data.</text>
</comment>
<sequence>MEELAFYRVNPSLPAVRQDFTEIAFEAVNPQRTKVTWTIEIEVPISLGQKALNLLAGKMAATLYRTILTAGKRRLEAI</sequence>
<evidence type="ECO:0008006" key="3">
    <source>
        <dbReference type="Google" id="ProtNLM"/>
    </source>
</evidence>
<dbReference type="EMBL" id="AEUW02000001">
    <property type="protein sequence ID" value="EHJ52432.1"/>
    <property type="molecule type" value="Genomic_DNA"/>
</dbReference>
<dbReference type="AlphaFoldDB" id="G5JUQ0"/>
<evidence type="ECO:0000313" key="2">
    <source>
        <dbReference type="Proteomes" id="UP000003573"/>
    </source>
</evidence>
<dbReference type="Proteomes" id="UP000003573">
    <property type="component" value="Unassembled WGS sequence"/>
</dbReference>
<keyword evidence="2" id="KW-1185">Reference proteome</keyword>
<protein>
    <recommendedName>
        <fullName evidence="3">SRPBCC family protein</fullName>
    </recommendedName>
</protein>